<dbReference type="RefSeq" id="XP_033769070.1">
    <property type="nucleotide sequence ID" value="XM_033913179.1"/>
</dbReference>
<dbReference type="GeneID" id="54633495"/>
<accession>A0A8B8UZ83</accession>
<name>A0A8B8UZ83_SACPA</name>
<feature type="region of interest" description="Disordered" evidence="4">
    <location>
        <begin position="953"/>
        <end position="996"/>
    </location>
</feature>
<dbReference type="GO" id="GO:0000724">
    <property type="term" value="P:double-strand break repair via homologous recombination"/>
    <property type="evidence" value="ECO:0007669"/>
    <property type="project" value="TreeGrafter"/>
</dbReference>
<dbReference type="AlphaFoldDB" id="A0A8B8UZ83"/>
<evidence type="ECO:0000256" key="2">
    <source>
        <dbReference type="ARBA" id="ARBA00022737"/>
    </source>
</evidence>
<sequence>MNQLTVSYGLISPDYCTSQDAHILPITKILYPDIPSKNYFLTSGRDGSIILHRNAQLSNEVGSGATTPNDAIRMQVHSDWASDLIQVSMKNSDPSAGDTFISVSHDFSIVLISVNAQLTTWDKKIIGDHDDYIKCIVPIHYEMSKDYELDEQEDGADDEYDGKNNGIAVDEQNNFLFATGGLDRKIKVWCLSSGPEKMTTLLHTFDNAQSNDTGSIYSMSPVIPKYNFSNNQTARPFDLVAGDCNGDLIFYSCRNRKEVIRIENAHKTNIKVVRTLNDSTRLISTSSDGVINAWDLNCKHDQTTGVLQAPKKIGSWSWDSSIWCVQGTNVDKLYFGDSQGNVMRANLSSYEDAKLTRIFRPDRHHHHHHHHHHHDEHEEQNTSTTDTKVKKYGGILDIALLPNEKLLFSFCTDSNLNVLDLTSNRFTVNEGGFALTRSSLLTNRRHVITENTKGQMQRWDIVSCELLNTFDSSEGSFDDIVMKYTSKEILSHWCTVSVKVGMLFVKINPKFLKTEIYGSALKDYQVVNNIEVNSDERYNLGKIVINSLFNEFISYEVQKDKLLRKKIFSLKKKDLNNSLTLDTGYNSEPKKNNKDKKRKSTFKLSSTLSIGNTNGNGTPPNSAPATPVMAETIALEEQPLLQSASDKTIDDSLELVQPLPASKKPYFRTQSSGSLLSRKFKSFRSTSGRATTGLNTPEEPKGSLLDTAHVINDDTAFPQAINATQQSKDATPESILWNHPFKLEQKLSAISSQDLPSNNTHSKLKSTENSRANSTLTLEGNEKKKPEFMPDLLEQIQESYKQQYMNTSSLKYLTKRLPVTKIIKASSCPIIRVKSATLVLVHLWKEGSCGGRVLFSTLLPPSRVDNETFNAGKENSKLPDDEELDPQAVDDDKLGQYDLIDGELGSRLNRRQIFEQLEENLPYWFAKALFRDIKTVEEQPKLNFLIMPWSSVGRSETNGNNENKKKYINASDTTESSANDSSDSSLGNGSEVVSPSTQQQFHNMLKFGRPKTSEQELNPTDLPKISEANVKLVAPGMIRVKKIKLYVADRFETKTPEMKAKIEPSLWLDLLCRGQVLDNDMTLNTVRTLYWKSQGDIILEYRRKVHNSPLIHEVNGNEGK</sequence>
<dbReference type="InterPro" id="IPR021772">
    <property type="entry name" value="WDR48/Bun107"/>
</dbReference>
<keyword evidence="2" id="KW-0677">Repeat</keyword>
<dbReference type="Gene3D" id="2.130.10.10">
    <property type="entry name" value="YVTN repeat-like/Quinoprotein amine dehydrogenase"/>
    <property type="match status" value="2"/>
</dbReference>
<feature type="region of interest" description="Disordered" evidence="4">
    <location>
        <begin position="364"/>
        <end position="386"/>
    </location>
</feature>
<dbReference type="InterPro" id="IPR051246">
    <property type="entry name" value="WDR48"/>
</dbReference>
<dbReference type="SMART" id="SM00320">
    <property type="entry name" value="WD40"/>
    <property type="match status" value="5"/>
</dbReference>
<dbReference type="PROSITE" id="PS50294">
    <property type="entry name" value="WD_REPEATS_REGION"/>
    <property type="match status" value="1"/>
</dbReference>
<dbReference type="VEuPathDB" id="FungiDB:SPAR_O00660"/>
<feature type="region of interest" description="Disordered" evidence="4">
    <location>
        <begin position="750"/>
        <end position="780"/>
    </location>
</feature>
<dbReference type="CDD" id="cd17041">
    <property type="entry name" value="Ubl_WDR48"/>
    <property type="match status" value="1"/>
</dbReference>
<dbReference type="OrthoDB" id="2421129at2759"/>
<organism evidence="5">
    <name type="scientific">Saccharomyces paradoxus</name>
    <name type="common">Yeast</name>
    <name type="synonym">Saccharomyces douglasii</name>
    <dbReference type="NCBI Taxonomy" id="27291"/>
    <lineage>
        <taxon>Eukaryota</taxon>
        <taxon>Fungi</taxon>
        <taxon>Dikarya</taxon>
        <taxon>Ascomycota</taxon>
        <taxon>Saccharomycotina</taxon>
        <taxon>Saccharomycetes</taxon>
        <taxon>Saccharomycetales</taxon>
        <taxon>Saccharomycetaceae</taxon>
        <taxon>Saccharomyces</taxon>
    </lineage>
</organism>
<feature type="region of interest" description="Disordered" evidence="4">
    <location>
        <begin position="581"/>
        <end position="601"/>
    </location>
</feature>
<dbReference type="InterPro" id="IPR001680">
    <property type="entry name" value="WD40_rpt"/>
</dbReference>
<dbReference type="Pfam" id="PF11816">
    <property type="entry name" value="DUF3337"/>
    <property type="match status" value="1"/>
</dbReference>
<evidence type="ECO:0000256" key="3">
    <source>
        <dbReference type="PROSITE-ProRule" id="PRU00221"/>
    </source>
</evidence>
<gene>
    <name evidence="5" type="primary">DUF1</name>
    <name evidence="5" type="ORF">SPAR_O00660</name>
</gene>
<dbReference type="PANTHER" id="PTHR19862:SF14">
    <property type="entry name" value="WD REPEAT-CONTAINING PROTEIN 48"/>
    <property type="match status" value="1"/>
</dbReference>
<keyword evidence="1 3" id="KW-0853">WD repeat</keyword>
<feature type="region of interest" description="Disordered" evidence="4">
    <location>
        <begin position="866"/>
        <end position="888"/>
    </location>
</feature>
<dbReference type="PROSITE" id="PS00678">
    <property type="entry name" value="WD_REPEATS_1"/>
    <property type="match status" value="1"/>
</dbReference>
<reference evidence="5" key="1">
    <citation type="journal article" date="2017" name="Nat. Genet.">
        <title>Contrasting evolutionary genome dynamics between domesticated and wild yeasts.</title>
        <authorList>
            <person name="Yue J.X."/>
            <person name="Li J."/>
            <person name="Aigrain L."/>
            <person name="Hallin J."/>
            <person name="Persson K."/>
            <person name="Oliver K."/>
            <person name="Bergstrom A."/>
            <person name="Coupland P."/>
            <person name="Warringer J."/>
            <person name="Lagomarsino M.C."/>
            <person name="Fischer G."/>
            <person name="Durbin R."/>
            <person name="Liti G."/>
        </authorList>
    </citation>
    <scope>NUCLEOTIDE SEQUENCE</scope>
    <source>
        <strain evidence="5">CBS432</strain>
    </source>
</reference>
<proteinExistence type="predicted"/>
<evidence type="ECO:0000313" key="5">
    <source>
        <dbReference type="RefSeq" id="XP_033769070.1"/>
    </source>
</evidence>
<feature type="compositionally biased region" description="Basic residues" evidence="4">
    <location>
        <begin position="364"/>
        <end position="374"/>
    </location>
</feature>
<reference evidence="5" key="2">
    <citation type="submission" date="2020-01" db="EMBL/GenBank/DDBJ databases">
        <title>Population-level Yeast Reference Genomes.</title>
        <authorList>
            <person name="Yue J.-X."/>
        </authorList>
    </citation>
    <scope>NUCLEOTIDE SEQUENCE</scope>
    <source>
        <strain evidence="5">CBS432</strain>
    </source>
</reference>
<evidence type="ECO:0000256" key="4">
    <source>
        <dbReference type="SAM" id="MobiDB-lite"/>
    </source>
</evidence>
<reference evidence="5" key="3">
    <citation type="submission" date="2025-07" db="EMBL/GenBank/DDBJ databases">
        <authorList>
            <consortium name="NCBI Genome Project"/>
        </authorList>
    </citation>
    <scope>NUCLEOTIDE SEQUENCE</scope>
    <source>
        <strain evidence="5">CBS432</strain>
    </source>
</reference>
<reference evidence="5" key="4">
    <citation type="submission" date="2025-08" db="UniProtKB">
        <authorList>
            <consortium name="RefSeq"/>
        </authorList>
    </citation>
    <scope>IDENTIFICATION</scope>
    <source>
        <strain evidence="5">CBS432</strain>
    </source>
</reference>
<dbReference type="SUPFAM" id="SSF50978">
    <property type="entry name" value="WD40 repeat-like"/>
    <property type="match status" value="2"/>
</dbReference>
<dbReference type="InterPro" id="IPR015943">
    <property type="entry name" value="WD40/YVTN_repeat-like_dom_sf"/>
</dbReference>
<dbReference type="GO" id="GO:0043130">
    <property type="term" value="F:ubiquitin binding"/>
    <property type="evidence" value="ECO:0007669"/>
    <property type="project" value="TreeGrafter"/>
</dbReference>
<feature type="compositionally biased region" description="Low complexity" evidence="4">
    <location>
        <begin position="970"/>
        <end position="991"/>
    </location>
</feature>
<feature type="repeat" description="WD" evidence="3">
    <location>
        <begin position="263"/>
        <end position="297"/>
    </location>
</feature>
<dbReference type="InterPro" id="IPR036322">
    <property type="entry name" value="WD40_repeat_dom_sf"/>
</dbReference>
<evidence type="ECO:0000256" key="1">
    <source>
        <dbReference type="ARBA" id="ARBA00022574"/>
    </source>
</evidence>
<feature type="compositionally biased region" description="Polar residues" evidence="4">
    <location>
        <begin position="750"/>
        <end position="778"/>
    </location>
</feature>
<protein>
    <submittedName>
        <fullName evidence="5">Duf1p</fullName>
    </submittedName>
</protein>
<dbReference type="InterPro" id="IPR019775">
    <property type="entry name" value="WD40_repeat_CS"/>
</dbReference>
<dbReference type="PANTHER" id="PTHR19862">
    <property type="entry name" value="WD REPEAT-CONTAINING PROTEIN 48"/>
    <property type="match status" value="1"/>
</dbReference>
<dbReference type="KEGG" id="spao:SPAR_O00660"/>
<dbReference type="PROSITE" id="PS50082">
    <property type="entry name" value="WD_REPEATS_2"/>
    <property type="match status" value="1"/>
</dbReference>